<proteinExistence type="predicted"/>
<protein>
    <submittedName>
        <fullName evidence="1">Uncharacterized protein</fullName>
    </submittedName>
</protein>
<gene>
    <name evidence="1" type="ORF">SMAX5B_018245</name>
</gene>
<dbReference type="Proteomes" id="UP000246464">
    <property type="component" value="Chromosome 14"/>
</dbReference>
<accession>A0A2U9CA05</accession>
<dbReference type="EMBL" id="CP026256">
    <property type="protein sequence ID" value="AWP13421.1"/>
    <property type="molecule type" value="Genomic_DNA"/>
</dbReference>
<sequence length="52" mass="5653">MLFYLGRFDLQTDQSRALGDNVWKAAGGSVWPAIALLVVTTTSGRVEVNNVD</sequence>
<keyword evidence="2" id="KW-1185">Reference proteome</keyword>
<organism evidence="1 2">
    <name type="scientific">Scophthalmus maximus</name>
    <name type="common">Turbot</name>
    <name type="synonym">Psetta maxima</name>
    <dbReference type="NCBI Taxonomy" id="52904"/>
    <lineage>
        <taxon>Eukaryota</taxon>
        <taxon>Metazoa</taxon>
        <taxon>Chordata</taxon>
        <taxon>Craniata</taxon>
        <taxon>Vertebrata</taxon>
        <taxon>Euteleostomi</taxon>
        <taxon>Actinopterygii</taxon>
        <taxon>Neopterygii</taxon>
        <taxon>Teleostei</taxon>
        <taxon>Neoteleostei</taxon>
        <taxon>Acanthomorphata</taxon>
        <taxon>Carangaria</taxon>
        <taxon>Pleuronectiformes</taxon>
        <taxon>Pleuronectoidei</taxon>
        <taxon>Scophthalmidae</taxon>
        <taxon>Scophthalmus</taxon>
    </lineage>
</organism>
<reference evidence="1 2" key="1">
    <citation type="submission" date="2017-12" db="EMBL/GenBank/DDBJ databases">
        <title>Integrating genomic resources of turbot (Scophthalmus maximus) in depth evaluation of genetic and physical mapping variation across individuals.</title>
        <authorList>
            <person name="Martinez P."/>
        </authorList>
    </citation>
    <scope>NUCLEOTIDE SEQUENCE [LARGE SCALE GENOMIC DNA]</scope>
</reference>
<dbReference type="AlphaFoldDB" id="A0A2U9CA05"/>
<evidence type="ECO:0000313" key="2">
    <source>
        <dbReference type="Proteomes" id="UP000246464"/>
    </source>
</evidence>
<name>A0A2U9CA05_SCOMX</name>
<evidence type="ECO:0000313" key="1">
    <source>
        <dbReference type="EMBL" id="AWP13421.1"/>
    </source>
</evidence>